<proteinExistence type="predicted"/>
<dbReference type="PANTHER" id="PTHR10828:SF38">
    <property type="entry name" value="ARSENICAL-RESISTANCE PROTEIN 2-RELATED"/>
    <property type="match status" value="1"/>
</dbReference>
<dbReference type="SMART" id="SM00450">
    <property type="entry name" value="RHOD"/>
    <property type="match status" value="1"/>
</dbReference>
<evidence type="ECO:0000313" key="3">
    <source>
        <dbReference type="Proteomes" id="UP000191024"/>
    </source>
</evidence>
<dbReference type="OrthoDB" id="102559at2759"/>
<name>A0A1G4IR33_9SACH</name>
<dbReference type="Pfam" id="PF00581">
    <property type="entry name" value="Rhodanese"/>
    <property type="match status" value="1"/>
</dbReference>
<keyword evidence="3" id="KW-1185">Reference proteome</keyword>
<evidence type="ECO:0000259" key="1">
    <source>
        <dbReference type="PROSITE" id="PS50206"/>
    </source>
</evidence>
<dbReference type="PANTHER" id="PTHR10828">
    <property type="entry name" value="M-PHASE INDUCER PHOSPHATASE DUAL SPECIFICITY PHOSPHATASE CDC25"/>
    <property type="match status" value="1"/>
</dbReference>
<dbReference type="GO" id="GO:0004725">
    <property type="term" value="F:protein tyrosine phosphatase activity"/>
    <property type="evidence" value="ECO:0007669"/>
    <property type="project" value="TreeGrafter"/>
</dbReference>
<evidence type="ECO:0000313" key="2">
    <source>
        <dbReference type="EMBL" id="SCU79264.1"/>
    </source>
</evidence>
<dbReference type="PROSITE" id="PS50206">
    <property type="entry name" value="RHODANESE_3"/>
    <property type="match status" value="1"/>
</dbReference>
<reference evidence="2 3" key="1">
    <citation type="submission" date="2016-03" db="EMBL/GenBank/DDBJ databases">
        <authorList>
            <person name="Devillers H."/>
        </authorList>
    </citation>
    <scope>NUCLEOTIDE SEQUENCE [LARGE SCALE GENOMIC DNA]</scope>
    <source>
        <strain evidence="2">CBS 11717</strain>
    </source>
</reference>
<dbReference type="InterPro" id="IPR036873">
    <property type="entry name" value="Rhodanese-like_dom_sf"/>
</dbReference>
<dbReference type="Proteomes" id="UP000191024">
    <property type="component" value="Chromosome A"/>
</dbReference>
<dbReference type="SUPFAM" id="SSF52821">
    <property type="entry name" value="Rhodanese/Cell cycle control phosphatase"/>
    <property type="match status" value="1"/>
</dbReference>
<dbReference type="GO" id="GO:0005737">
    <property type="term" value="C:cytoplasm"/>
    <property type="evidence" value="ECO:0007669"/>
    <property type="project" value="TreeGrafter"/>
</dbReference>
<sequence>MNPRSVAAIRYLDARELKEWICQGVTSQNESFQVIDARGSDYIGGHIAKCWNYPYRDLRDNETVVKELRERLKNRYDGIINCVFHCAQSQQRGPAAAMLFLRSLPDHELASFRIWILRGGFIHWQQEYGEDPALTEAYNRELWSM</sequence>
<dbReference type="STRING" id="1230905.A0A1G4IR33"/>
<accession>A0A1G4IR33</accession>
<gene>
    <name evidence="2" type="ORF">LAMI_0A08020G</name>
</gene>
<dbReference type="AlphaFoldDB" id="A0A1G4IR33"/>
<feature type="domain" description="Rhodanese" evidence="1">
    <location>
        <begin position="28"/>
        <end position="133"/>
    </location>
</feature>
<dbReference type="InterPro" id="IPR001763">
    <property type="entry name" value="Rhodanese-like_dom"/>
</dbReference>
<dbReference type="GO" id="GO:0005634">
    <property type="term" value="C:nucleus"/>
    <property type="evidence" value="ECO:0007669"/>
    <property type="project" value="TreeGrafter"/>
</dbReference>
<dbReference type="EMBL" id="LT598462">
    <property type="protein sequence ID" value="SCU79264.1"/>
    <property type="molecule type" value="Genomic_DNA"/>
</dbReference>
<organism evidence="2 3">
    <name type="scientific">Lachancea mirantina</name>
    <dbReference type="NCBI Taxonomy" id="1230905"/>
    <lineage>
        <taxon>Eukaryota</taxon>
        <taxon>Fungi</taxon>
        <taxon>Dikarya</taxon>
        <taxon>Ascomycota</taxon>
        <taxon>Saccharomycotina</taxon>
        <taxon>Saccharomycetes</taxon>
        <taxon>Saccharomycetales</taxon>
        <taxon>Saccharomycetaceae</taxon>
        <taxon>Lachancea</taxon>
    </lineage>
</organism>
<protein>
    <submittedName>
        <fullName evidence="2">LAMI_0A08020g1_1</fullName>
    </submittedName>
</protein>
<dbReference type="Gene3D" id="3.40.250.10">
    <property type="entry name" value="Rhodanese-like domain"/>
    <property type="match status" value="1"/>
</dbReference>